<organism evidence="1 2">
    <name type="scientific">Pseudocohnilembus persalinus</name>
    <name type="common">Ciliate</name>
    <dbReference type="NCBI Taxonomy" id="266149"/>
    <lineage>
        <taxon>Eukaryota</taxon>
        <taxon>Sar</taxon>
        <taxon>Alveolata</taxon>
        <taxon>Ciliophora</taxon>
        <taxon>Intramacronucleata</taxon>
        <taxon>Oligohymenophorea</taxon>
        <taxon>Scuticociliatia</taxon>
        <taxon>Philasterida</taxon>
        <taxon>Pseudocohnilembidae</taxon>
        <taxon>Pseudocohnilembus</taxon>
    </lineage>
</organism>
<keyword evidence="2" id="KW-1185">Reference proteome</keyword>
<proteinExistence type="predicted"/>
<dbReference type="Proteomes" id="UP000054937">
    <property type="component" value="Unassembled WGS sequence"/>
</dbReference>
<dbReference type="InParanoid" id="A0A0V0QHU8"/>
<reference evidence="1 2" key="1">
    <citation type="journal article" date="2015" name="Sci. Rep.">
        <title>Genome of the facultative scuticociliatosis pathogen Pseudocohnilembus persalinus provides insight into its virulence through horizontal gene transfer.</title>
        <authorList>
            <person name="Xiong J."/>
            <person name="Wang G."/>
            <person name="Cheng J."/>
            <person name="Tian M."/>
            <person name="Pan X."/>
            <person name="Warren A."/>
            <person name="Jiang C."/>
            <person name="Yuan D."/>
            <person name="Miao W."/>
        </authorList>
    </citation>
    <scope>NUCLEOTIDE SEQUENCE [LARGE SCALE GENOMIC DNA]</scope>
    <source>
        <strain evidence="1">36N120E</strain>
    </source>
</reference>
<sequence>MNQNQILNNDSFLCKKQGHLNSPYIYLKFSENQNEILQCIYCNQQDSQNHKKIIIEQLLNEPAWNVKCFPPLQNTNDSEMIQKKLQFYQKDRVLKLKTDIVEEIKQIYTQFGRNIQKILDLSKKETIQKFENLSNFDDISELYDTSMIKQAIKYLQNNLITAQEFYEEQKYLKNIYENKKNINILNQQDIVYSQITSFVDNLKQQLNNKLEQFNQNIKIENINNDNQKRIFERQCMIKNIIQNEQQKGVYRNFSCDDNELGLIPPIDTVDKNRDDFKYNNLQNIITQLNQIQTRQSINNTQILKFYKQNNFYQDGIKILDYIPKNMQYQCFTSYSKNTNNQFTDNIMNPNQQMIIFDNNQINVQKIIYSNILNKYKTYHIKLKINLNNEKRQQIGFYLIDYNYKDTFNVKSNHIYMNKNFQGATNGEKEIKYQKLFFDFMNQNTTLNVVFNYNNKLFEIYDDNKQAYIKNVIDKNKIQGEMAFAINLQQNIREQVYISILSVSVN</sequence>
<name>A0A0V0QHU8_PSEPJ</name>
<comment type="caution">
    <text evidence="1">The sequence shown here is derived from an EMBL/GenBank/DDBJ whole genome shotgun (WGS) entry which is preliminary data.</text>
</comment>
<evidence type="ECO:0000313" key="1">
    <source>
        <dbReference type="EMBL" id="KRX01637.1"/>
    </source>
</evidence>
<gene>
    <name evidence="1" type="ORF">PPERSA_03721</name>
</gene>
<evidence type="ECO:0000313" key="2">
    <source>
        <dbReference type="Proteomes" id="UP000054937"/>
    </source>
</evidence>
<accession>A0A0V0QHU8</accession>
<dbReference type="AlphaFoldDB" id="A0A0V0QHU8"/>
<dbReference type="EMBL" id="LDAU01000168">
    <property type="protein sequence ID" value="KRX01637.1"/>
    <property type="molecule type" value="Genomic_DNA"/>
</dbReference>
<protein>
    <submittedName>
        <fullName evidence="1">Uncharacterized protein</fullName>
    </submittedName>
</protein>